<evidence type="ECO:0000313" key="1">
    <source>
        <dbReference type="EMBL" id="CAH1393458.1"/>
    </source>
</evidence>
<gene>
    <name evidence="1" type="ORF">NEZAVI_LOCUS4129</name>
</gene>
<keyword evidence="2" id="KW-1185">Reference proteome</keyword>
<sequence length="82" mass="9008">MHFGGPPVFCFGQSPETCPLSLQYSQFTTVAGQIFSICEKPWHLLHRVTATQSLTSQDDQFRKTLPSANISFLTAGDTSATQ</sequence>
<protein>
    <submittedName>
        <fullName evidence="1">Uncharacterized protein</fullName>
    </submittedName>
</protein>
<name>A0A9P0EBL5_NEZVI</name>
<accession>A0A9P0EBL5</accession>
<dbReference type="Proteomes" id="UP001152798">
    <property type="component" value="Chromosome 2"/>
</dbReference>
<evidence type="ECO:0000313" key="2">
    <source>
        <dbReference type="Proteomes" id="UP001152798"/>
    </source>
</evidence>
<dbReference type="EMBL" id="OV725078">
    <property type="protein sequence ID" value="CAH1393458.1"/>
    <property type="molecule type" value="Genomic_DNA"/>
</dbReference>
<organism evidence="1 2">
    <name type="scientific">Nezara viridula</name>
    <name type="common">Southern green stink bug</name>
    <name type="synonym">Cimex viridulus</name>
    <dbReference type="NCBI Taxonomy" id="85310"/>
    <lineage>
        <taxon>Eukaryota</taxon>
        <taxon>Metazoa</taxon>
        <taxon>Ecdysozoa</taxon>
        <taxon>Arthropoda</taxon>
        <taxon>Hexapoda</taxon>
        <taxon>Insecta</taxon>
        <taxon>Pterygota</taxon>
        <taxon>Neoptera</taxon>
        <taxon>Paraneoptera</taxon>
        <taxon>Hemiptera</taxon>
        <taxon>Heteroptera</taxon>
        <taxon>Panheteroptera</taxon>
        <taxon>Pentatomomorpha</taxon>
        <taxon>Pentatomoidea</taxon>
        <taxon>Pentatomidae</taxon>
        <taxon>Pentatominae</taxon>
        <taxon>Nezara</taxon>
    </lineage>
</organism>
<dbReference type="AlphaFoldDB" id="A0A9P0EBL5"/>
<reference evidence="1" key="1">
    <citation type="submission" date="2022-01" db="EMBL/GenBank/DDBJ databases">
        <authorList>
            <person name="King R."/>
        </authorList>
    </citation>
    <scope>NUCLEOTIDE SEQUENCE</scope>
</reference>
<proteinExistence type="predicted"/>